<dbReference type="OrthoDB" id="275591at2157"/>
<dbReference type="EMBL" id="FTNO01000009">
    <property type="protein sequence ID" value="SIR99629.1"/>
    <property type="molecule type" value="Genomic_DNA"/>
</dbReference>
<reference evidence="3" key="1">
    <citation type="submission" date="2017-01" db="EMBL/GenBank/DDBJ databases">
        <authorList>
            <person name="Varghese N."/>
            <person name="Submissions S."/>
        </authorList>
    </citation>
    <scope>NUCLEOTIDE SEQUENCE [LARGE SCALE GENOMIC DNA]</scope>
    <source>
        <strain evidence="3">CGMCC 1.7737</strain>
    </source>
</reference>
<evidence type="ECO:0000313" key="3">
    <source>
        <dbReference type="Proteomes" id="UP000186914"/>
    </source>
</evidence>
<keyword evidence="1" id="KW-0175">Coiled coil</keyword>
<accession>A0A1N7FGY0</accession>
<gene>
    <name evidence="2" type="ORF">SAMN05421858_5047</name>
</gene>
<protein>
    <submittedName>
        <fullName evidence="2">Uncharacterized protein</fullName>
    </submittedName>
</protein>
<proteinExistence type="predicted"/>
<dbReference type="AlphaFoldDB" id="A0A1N7FGY0"/>
<organism evidence="2 3">
    <name type="scientific">Haladaptatus litoreus</name>
    <dbReference type="NCBI Taxonomy" id="553468"/>
    <lineage>
        <taxon>Archaea</taxon>
        <taxon>Methanobacteriati</taxon>
        <taxon>Methanobacteriota</taxon>
        <taxon>Stenosarchaea group</taxon>
        <taxon>Halobacteria</taxon>
        <taxon>Halobacteriales</taxon>
        <taxon>Haladaptataceae</taxon>
        <taxon>Haladaptatus</taxon>
    </lineage>
</organism>
<evidence type="ECO:0000256" key="1">
    <source>
        <dbReference type="SAM" id="Coils"/>
    </source>
</evidence>
<feature type="coiled-coil region" evidence="1">
    <location>
        <begin position="14"/>
        <end position="64"/>
    </location>
</feature>
<evidence type="ECO:0000313" key="2">
    <source>
        <dbReference type="EMBL" id="SIR99629.1"/>
    </source>
</evidence>
<dbReference type="RefSeq" id="WP_076433676.1">
    <property type="nucleotide sequence ID" value="NZ_FTNO01000009.1"/>
</dbReference>
<keyword evidence="3" id="KW-1185">Reference proteome</keyword>
<name>A0A1N7FGY0_9EURY</name>
<sequence length="215" mass="23661">MPRNTETIDLREEADRIDSELDEIAEKVARLNDEADEDDEDDANAELVGEIEESFEKVDQLERELVGVHWALDEWGDNRCGAEKDDGGTCQNPADSCPHHDSVGGTVELTIGGLTTGEFADVQDRTNTARNEKVGWGSDPSVEAAGSIFQAAKGLVDADFLSDDPEFFEKQQLVSNSAPQFKEWLSARVDDLTTPNVDTGNFSERLERAQAKLES</sequence>
<dbReference type="Proteomes" id="UP000186914">
    <property type="component" value="Unassembled WGS sequence"/>
</dbReference>